<evidence type="ECO:0000259" key="1">
    <source>
        <dbReference type="Pfam" id="PF07583"/>
    </source>
</evidence>
<keyword evidence="4" id="KW-1185">Reference proteome</keyword>
<dbReference type="PANTHER" id="PTHR35889">
    <property type="entry name" value="CYCLOINULO-OLIGOSACCHARIDE FRUCTANOTRANSFERASE-RELATED"/>
    <property type="match status" value="1"/>
</dbReference>
<sequence length="743" mass="82169">MKHSSLDRCAVLQFDALARALFSSAALISTLIIAMSNVNAEAAEIDFDTEIVPLLSKAGCNAASCHGGAAGQAGFRLSLFGGDPEFDYRTIVRELSGRRANLARPADSLILSKPTAQLEHGGGQVLEPDGEPAETIEHWIATGARRRQLRNLEHLRVTPTDFVADSVPATVSIQVTAFFDDGLQRDVTAQAVYVSQNESAVTVDDFGIATVTAPGRHWATVQFAGQVATVSFTTPMGSEKFTLPSSATNNWIDEQINTTLRQLRIAPANPTSDSAFLRRLSLDLTGRLPSPTQIERFVDDEADDDDWPAKRSRMIDDLLDSESFVDYWTHRLAIQLRLRKPGTDEVAADVFYDWLRDRVGDDTGWDEIAKSLILAEGDTHQNGAATVHRFFATAREEAEYISEVLMGVRLRCANCHNHPLDQWTQDDYHGLAAIFAGFERNQHVRFTGRGTVIHPRTGSDALPRIPGGHFLPPNADNRHEFSRWLTDKDNSYFARAMVGRVWQSLMGRGLIHPVDDLRATNPASHPGLLDQLTRFFAENDFKLRPLIRLICNSAAYQRSSAAPATGPTDDTMQFYARAIVKPLDAEVLADAISDVTGVPENFNGVNRAINVVDRASTSDSLQFLGLCLPGENCSTPSSSGRGIASKLHLMNGDLLNAKIIDNDGRLQKMISKKMATSEIVRELYVHALCRVPSDRELTQWIERIDASANANTQEQEAEAEQRHQRSEDFFWALLNCHEFTHSH</sequence>
<dbReference type="PANTHER" id="PTHR35889:SF3">
    <property type="entry name" value="F-BOX DOMAIN-CONTAINING PROTEIN"/>
    <property type="match status" value="1"/>
</dbReference>
<evidence type="ECO:0000313" key="3">
    <source>
        <dbReference type="EMBL" id="TWU57663.1"/>
    </source>
</evidence>
<dbReference type="OrthoDB" id="289126at2"/>
<reference evidence="3 4" key="1">
    <citation type="submission" date="2019-02" db="EMBL/GenBank/DDBJ databases">
        <title>Deep-cultivation of Planctomycetes and their phenomic and genomic characterization uncovers novel biology.</title>
        <authorList>
            <person name="Wiegand S."/>
            <person name="Jogler M."/>
            <person name="Boedeker C."/>
            <person name="Pinto D."/>
            <person name="Vollmers J."/>
            <person name="Rivas-Marin E."/>
            <person name="Kohn T."/>
            <person name="Peeters S.H."/>
            <person name="Heuer A."/>
            <person name="Rast P."/>
            <person name="Oberbeckmann S."/>
            <person name="Bunk B."/>
            <person name="Jeske O."/>
            <person name="Meyerdierks A."/>
            <person name="Storesund J.E."/>
            <person name="Kallscheuer N."/>
            <person name="Luecker S."/>
            <person name="Lage O.M."/>
            <person name="Pohl T."/>
            <person name="Merkel B.J."/>
            <person name="Hornburger P."/>
            <person name="Mueller R.-W."/>
            <person name="Bruemmer F."/>
            <person name="Labrenz M."/>
            <person name="Spormann A.M."/>
            <person name="Op Den Camp H."/>
            <person name="Overmann J."/>
            <person name="Amann R."/>
            <person name="Jetten M.S.M."/>
            <person name="Mascher T."/>
            <person name="Medema M.H."/>
            <person name="Devos D.P."/>
            <person name="Kaster A.-K."/>
            <person name="Ovreas L."/>
            <person name="Rohde M."/>
            <person name="Galperin M.Y."/>
            <person name="Jogler C."/>
        </authorList>
    </citation>
    <scope>NUCLEOTIDE SEQUENCE [LARGE SCALE GENOMIC DNA]</scope>
    <source>
        <strain evidence="3 4">Poly59</strain>
    </source>
</reference>
<protein>
    <recommendedName>
        <fullName evidence="5">Bacterial Ig-like domain (Group 2)</fullName>
    </recommendedName>
</protein>
<name>A0A5C6F7H4_9BACT</name>
<feature type="domain" description="DUF1549" evidence="1">
    <location>
        <begin position="252"/>
        <end position="438"/>
    </location>
</feature>
<evidence type="ECO:0008006" key="5">
    <source>
        <dbReference type="Google" id="ProtNLM"/>
    </source>
</evidence>
<dbReference type="EMBL" id="SJPX01000001">
    <property type="protein sequence ID" value="TWU57663.1"/>
    <property type="molecule type" value="Genomic_DNA"/>
</dbReference>
<evidence type="ECO:0000259" key="2">
    <source>
        <dbReference type="Pfam" id="PF07587"/>
    </source>
</evidence>
<feature type="domain" description="DUF1553" evidence="2">
    <location>
        <begin position="477"/>
        <end position="699"/>
    </location>
</feature>
<proteinExistence type="predicted"/>
<dbReference type="Proteomes" id="UP000317977">
    <property type="component" value="Unassembled WGS sequence"/>
</dbReference>
<comment type="caution">
    <text evidence="3">The sequence shown here is derived from an EMBL/GenBank/DDBJ whole genome shotgun (WGS) entry which is preliminary data.</text>
</comment>
<evidence type="ECO:0000313" key="4">
    <source>
        <dbReference type="Proteomes" id="UP000317977"/>
    </source>
</evidence>
<dbReference type="RefSeq" id="WP_146532520.1">
    <property type="nucleotide sequence ID" value="NZ_SJPX01000001.1"/>
</dbReference>
<dbReference type="Pfam" id="PF07587">
    <property type="entry name" value="PSD1"/>
    <property type="match status" value="1"/>
</dbReference>
<accession>A0A5C6F7H4</accession>
<dbReference type="AlphaFoldDB" id="A0A5C6F7H4"/>
<dbReference type="Gene3D" id="2.60.40.1080">
    <property type="match status" value="1"/>
</dbReference>
<dbReference type="InterPro" id="IPR011444">
    <property type="entry name" value="DUF1549"/>
</dbReference>
<gene>
    <name evidence="3" type="ORF">Poly59_05700</name>
</gene>
<dbReference type="InterPro" id="IPR022655">
    <property type="entry name" value="DUF1553"/>
</dbReference>
<dbReference type="Pfam" id="PF07583">
    <property type="entry name" value="PSCyt2"/>
    <property type="match status" value="1"/>
</dbReference>
<organism evidence="3 4">
    <name type="scientific">Rubripirellula reticaptiva</name>
    <dbReference type="NCBI Taxonomy" id="2528013"/>
    <lineage>
        <taxon>Bacteria</taxon>
        <taxon>Pseudomonadati</taxon>
        <taxon>Planctomycetota</taxon>
        <taxon>Planctomycetia</taxon>
        <taxon>Pirellulales</taxon>
        <taxon>Pirellulaceae</taxon>
        <taxon>Rubripirellula</taxon>
    </lineage>
</organism>